<sequence length="311" mass="33432">MSENREGQEGTSARGADWEVVSLTASAYAAAPGPDLEGADPANSNEAFKRNEEQPSQAMIMSGHFVFPPSEHENLPLEPDNVEILTESFVQGADSVLIEEEAGKSQKEILTLESLMISKVDDPHGVQVLGEGKSVAVGGVDFEEGAVSLQGVDLVEERRSIYRVSGFGSFHSETHAGGSVPKDEGSGMADSDDSSDQGSKSPPKSIKKSDHKGFGHPCEAWWKRQVASLCAHAKEASTFWSLCVAAAVMGLVILGQQWQQERWQVRHLKSQLGTSDERMSWLLGRASHLKDSIIGGHRCAPVIHGASSADR</sequence>
<dbReference type="Proteomes" id="UP001189122">
    <property type="component" value="Unassembled WGS sequence"/>
</dbReference>
<evidence type="ECO:0000313" key="2">
    <source>
        <dbReference type="EMBL" id="CAA2615756.1"/>
    </source>
</evidence>
<reference evidence="2 3" key="1">
    <citation type="submission" date="2019-12" db="EMBL/GenBank/DDBJ databases">
        <authorList>
            <person name="Scholz U."/>
            <person name="Mascher M."/>
            <person name="Fiebig A."/>
        </authorList>
    </citation>
    <scope>NUCLEOTIDE SEQUENCE</scope>
</reference>
<keyword evidence="3" id="KW-1185">Reference proteome</keyword>
<proteinExistence type="predicted"/>
<evidence type="ECO:0000256" key="1">
    <source>
        <dbReference type="SAM" id="MobiDB-lite"/>
    </source>
</evidence>
<evidence type="ECO:0000313" key="3">
    <source>
        <dbReference type="Proteomes" id="UP001189122"/>
    </source>
</evidence>
<dbReference type="InterPro" id="IPR040304">
    <property type="entry name" value="ATG8-IP-1/2"/>
</dbReference>
<dbReference type="EMBL" id="CACRZD030000002">
    <property type="protein sequence ID" value="CAA6655466.1"/>
    <property type="molecule type" value="Genomic_DNA"/>
</dbReference>
<dbReference type="PANTHER" id="PTHR34797:SF1">
    <property type="entry name" value="ATG8-INTERACTING PROTEIN 2"/>
    <property type="match status" value="1"/>
</dbReference>
<feature type="region of interest" description="Disordered" evidence="1">
    <location>
        <begin position="29"/>
        <end position="55"/>
    </location>
</feature>
<dbReference type="PANTHER" id="PTHR34797">
    <property type="entry name" value="ATG8-INTERACTING PROTEIN 2"/>
    <property type="match status" value="1"/>
</dbReference>
<accession>A0A7I8ICI7</accession>
<name>A0A7I8ICI7_SPIIN</name>
<dbReference type="AlphaFoldDB" id="A0A7I8ICI7"/>
<organism evidence="2">
    <name type="scientific">Spirodela intermedia</name>
    <name type="common">Intermediate duckweed</name>
    <dbReference type="NCBI Taxonomy" id="51605"/>
    <lineage>
        <taxon>Eukaryota</taxon>
        <taxon>Viridiplantae</taxon>
        <taxon>Streptophyta</taxon>
        <taxon>Embryophyta</taxon>
        <taxon>Tracheophyta</taxon>
        <taxon>Spermatophyta</taxon>
        <taxon>Magnoliopsida</taxon>
        <taxon>Liliopsida</taxon>
        <taxon>Araceae</taxon>
        <taxon>Lemnoideae</taxon>
        <taxon>Spirodela</taxon>
    </lineage>
</organism>
<dbReference type="EMBL" id="LR743589">
    <property type="protein sequence ID" value="CAA2615756.1"/>
    <property type="molecule type" value="Genomic_DNA"/>
</dbReference>
<feature type="region of interest" description="Disordered" evidence="1">
    <location>
        <begin position="173"/>
        <end position="213"/>
    </location>
</feature>
<gene>
    <name evidence="2" type="ORF">SI7747_02002006</name>
</gene>
<protein>
    <submittedName>
        <fullName evidence="2">Uncharacterized protein</fullName>
    </submittedName>
</protein>